<keyword evidence="3" id="KW-1185">Reference proteome</keyword>
<name>A0A1M6L019_9RHOB</name>
<reference evidence="3" key="1">
    <citation type="submission" date="2016-11" db="EMBL/GenBank/DDBJ databases">
        <authorList>
            <person name="Varghese N."/>
            <person name="Submissions S."/>
        </authorList>
    </citation>
    <scope>NUCLEOTIDE SEQUENCE [LARGE SCALE GENOMIC DNA]</scope>
    <source>
        <strain evidence="3">DSM 100564</strain>
    </source>
</reference>
<feature type="transmembrane region" description="Helical" evidence="1">
    <location>
        <begin position="12"/>
        <end position="30"/>
    </location>
</feature>
<accession>A0A1M6L019</accession>
<keyword evidence="1" id="KW-0812">Transmembrane</keyword>
<evidence type="ECO:0000313" key="2">
    <source>
        <dbReference type="EMBL" id="SHJ64507.1"/>
    </source>
</evidence>
<dbReference type="AlphaFoldDB" id="A0A1M6L019"/>
<dbReference type="OrthoDB" id="7867097at2"/>
<dbReference type="EMBL" id="FQZQ01000011">
    <property type="protein sequence ID" value="SHJ64507.1"/>
    <property type="molecule type" value="Genomic_DNA"/>
</dbReference>
<keyword evidence="1" id="KW-0472">Membrane</keyword>
<dbReference type="RefSeq" id="WP_073252484.1">
    <property type="nucleotide sequence ID" value="NZ_FQZQ01000011.1"/>
</dbReference>
<evidence type="ECO:0000313" key="3">
    <source>
        <dbReference type="Proteomes" id="UP000183982"/>
    </source>
</evidence>
<dbReference type="STRING" id="1470563.SAMN05444000_11142"/>
<dbReference type="Proteomes" id="UP000183982">
    <property type="component" value="Unassembled WGS sequence"/>
</dbReference>
<proteinExistence type="predicted"/>
<protein>
    <submittedName>
        <fullName evidence="2">Uncharacterized protein</fullName>
    </submittedName>
</protein>
<organism evidence="2 3">
    <name type="scientific">Shimia gijangensis</name>
    <dbReference type="NCBI Taxonomy" id="1470563"/>
    <lineage>
        <taxon>Bacteria</taxon>
        <taxon>Pseudomonadati</taxon>
        <taxon>Pseudomonadota</taxon>
        <taxon>Alphaproteobacteria</taxon>
        <taxon>Rhodobacterales</taxon>
        <taxon>Roseobacteraceae</taxon>
    </lineage>
</organism>
<gene>
    <name evidence="2" type="ORF">SAMN05444000_11142</name>
</gene>
<sequence>MTLPLNHNNQGRNKVTVLGLAAAVLVLAFLQSVGTMPWLLIMLGLFAVPAAIDVIRNPKTQFSLTEEKLSWKNSGQTAELPLARIESARFDTRWDFSVRVTLTLIDKSKLRIPQDVMPYHATLEKEFEALNIPTERQHFRVI</sequence>
<keyword evidence="1" id="KW-1133">Transmembrane helix</keyword>
<evidence type="ECO:0000256" key="1">
    <source>
        <dbReference type="SAM" id="Phobius"/>
    </source>
</evidence>